<dbReference type="Pfam" id="PF05970">
    <property type="entry name" value="PIF1"/>
    <property type="match status" value="1"/>
</dbReference>
<sequence>MQIVAIHLFWASRWPIPCLKGSVSSLKFDSKEAEIIRHAILIIIDEDSSLSAALLECLDKYLRELMDNDVIMGGKLVVLMGDFRQGLPVVRHGSRADIVYASVKSSPLWAQVTTLRLTQNMRVERLIRPDSSPSRIKELRDYAAWLLSVGNGTAPTVNNDILEIPSHMVCQYPLEVRNKVYNDFHVNVVNYKNPSYLRQRAILSTTNDIIQQANYDMVKYQLAGDLTVSVSVDECIEGPNITEQETQRINTCNGKLLNCKRDYHCPYQRCGKYQNKVTMIRNPYKWLPSYAHWMWLNGKKTPLETLLPFQSQISFIADTNNPDLAINILQNNYTWWGISDYWEISVCTFHCKFGGNTTDIELHNTRPVASAGGFETKSKFETVTLEDFPLNTPTVEELIPNVTKYVEMHYMSDLILYSSALELFWKRADLCGC</sequence>
<keyword evidence="1 3" id="KW-0378">Hydrolase</keyword>
<dbReference type="GO" id="GO:0006310">
    <property type="term" value="P:DNA recombination"/>
    <property type="evidence" value="ECO:0007669"/>
    <property type="project" value="UniProtKB-KW"/>
</dbReference>
<feature type="domain" description="DNA helicase Pif1-like DEAD-box helicase" evidence="2">
    <location>
        <begin position="20"/>
        <end position="158"/>
    </location>
</feature>
<evidence type="ECO:0000256" key="1">
    <source>
        <dbReference type="RuleBase" id="RU363044"/>
    </source>
</evidence>
<evidence type="ECO:0000259" key="2">
    <source>
        <dbReference type="Pfam" id="PF05970"/>
    </source>
</evidence>
<dbReference type="InterPro" id="IPR010285">
    <property type="entry name" value="DNA_helicase_pif1-like_DEAD"/>
</dbReference>
<dbReference type="GO" id="GO:0005524">
    <property type="term" value="F:ATP binding"/>
    <property type="evidence" value="ECO:0007669"/>
    <property type="project" value="UniProtKB-KW"/>
</dbReference>
<keyword evidence="1" id="KW-0547">Nucleotide-binding</keyword>
<keyword evidence="1" id="KW-0227">DNA damage</keyword>
<keyword evidence="1 3" id="KW-0347">Helicase</keyword>
<dbReference type="AlphaFoldDB" id="A0AAD8Y5R7"/>
<accession>A0AAD8Y5R7</accession>
<dbReference type="PANTHER" id="PTHR10492">
    <property type="match status" value="1"/>
</dbReference>
<evidence type="ECO:0000313" key="4">
    <source>
        <dbReference type="Proteomes" id="UP001224775"/>
    </source>
</evidence>
<keyword evidence="1" id="KW-0067">ATP-binding</keyword>
<keyword evidence="1" id="KW-0234">DNA repair</keyword>
<dbReference type="SUPFAM" id="SSF52540">
    <property type="entry name" value="P-loop containing nucleoside triphosphate hydrolases"/>
    <property type="match status" value="1"/>
</dbReference>
<dbReference type="PANTHER" id="PTHR10492:SF57">
    <property type="entry name" value="ATP-DEPENDENT DNA HELICASE"/>
    <property type="match status" value="1"/>
</dbReference>
<comment type="similarity">
    <text evidence="1">Belongs to the helicase family.</text>
</comment>
<dbReference type="GO" id="GO:0006281">
    <property type="term" value="P:DNA repair"/>
    <property type="evidence" value="ECO:0007669"/>
    <property type="project" value="UniProtKB-KW"/>
</dbReference>
<comment type="caution">
    <text evidence="3">The sequence shown here is derived from an EMBL/GenBank/DDBJ whole genome shotgun (WGS) entry which is preliminary data.</text>
</comment>
<keyword evidence="4" id="KW-1185">Reference proteome</keyword>
<dbReference type="Gene3D" id="3.40.50.300">
    <property type="entry name" value="P-loop containing nucleotide triphosphate hydrolases"/>
    <property type="match status" value="1"/>
</dbReference>
<dbReference type="GO" id="GO:0000723">
    <property type="term" value="P:telomere maintenance"/>
    <property type="evidence" value="ECO:0007669"/>
    <property type="project" value="InterPro"/>
</dbReference>
<reference evidence="3" key="1">
    <citation type="submission" date="2023-06" db="EMBL/GenBank/DDBJ databases">
        <title>Survivors Of The Sea: Transcriptome response of Skeletonema marinoi to long-term dormancy.</title>
        <authorList>
            <person name="Pinder M.I.M."/>
            <person name="Kourtchenko O."/>
            <person name="Robertson E.K."/>
            <person name="Larsson T."/>
            <person name="Maumus F."/>
            <person name="Osuna-Cruz C.M."/>
            <person name="Vancaester E."/>
            <person name="Stenow R."/>
            <person name="Vandepoele K."/>
            <person name="Ploug H."/>
            <person name="Bruchert V."/>
            <person name="Godhe A."/>
            <person name="Topel M."/>
        </authorList>
    </citation>
    <scope>NUCLEOTIDE SEQUENCE</scope>
    <source>
        <strain evidence="3">R05AC</strain>
    </source>
</reference>
<dbReference type="GO" id="GO:0016787">
    <property type="term" value="F:hydrolase activity"/>
    <property type="evidence" value="ECO:0007669"/>
    <property type="project" value="UniProtKB-KW"/>
</dbReference>
<dbReference type="InterPro" id="IPR027417">
    <property type="entry name" value="P-loop_NTPase"/>
</dbReference>
<protein>
    <recommendedName>
        <fullName evidence="1">ATP-dependent DNA helicase</fullName>
        <ecNumber evidence="1">5.6.2.3</ecNumber>
    </recommendedName>
</protein>
<comment type="catalytic activity">
    <reaction evidence="1">
        <text>ATP + H2O = ADP + phosphate + H(+)</text>
        <dbReference type="Rhea" id="RHEA:13065"/>
        <dbReference type="ChEBI" id="CHEBI:15377"/>
        <dbReference type="ChEBI" id="CHEBI:15378"/>
        <dbReference type="ChEBI" id="CHEBI:30616"/>
        <dbReference type="ChEBI" id="CHEBI:43474"/>
        <dbReference type="ChEBI" id="CHEBI:456216"/>
        <dbReference type="EC" id="5.6.2.3"/>
    </reaction>
</comment>
<organism evidence="3 4">
    <name type="scientific">Skeletonema marinoi</name>
    <dbReference type="NCBI Taxonomy" id="267567"/>
    <lineage>
        <taxon>Eukaryota</taxon>
        <taxon>Sar</taxon>
        <taxon>Stramenopiles</taxon>
        <taxon>Ochrophyta</taxon>
        <taxon>Bacillariophyta</taxon>
        <taxon>Coscinodiscophyceae</taxon>
        <taxon>Thalassiosirophycidae</taxon>
        <taxon>Thalassiosirales</taxon>
        <taxon>Skeletonemataceae</taxon>
        <taxon>Skeletonema</taxon>
        <taxon>Skeletonema marinoi-dohrnii complex</taxon>
    </lineage>
</organism>
<dbReference type="Proteomes" id="UP001224775">
    <property type="component" value="Unassembled WGS sequence"/>
</dbReference>
<comment type="cofactor">
    <cofactor evidence="1">
        <name>Mg(2+)</name>
        <dbReference type="ChEBI" id="CHEBI:18420"/>
    </cofactor>
</comment>
<dbReference type="EMBL" id="JATAAI010000019">
    <property type="protein sequence ID" value="KAK1739145.1"/>
    <property type="molecule type" value="Genomic_DNA"/>
</dbReference>
<name>A0AAD8Y5R7_9STRA</name>
<keyword evidence="1" id="KW-0233">DNA recombination</keyword>
<dbReference type="GO" id="GO:0043139">
    <property type="term" value="F:5'-3' DNA helicase activity"/>
    <property type="evidence" value="ECO:0007669"/>
    <property type="project" value="UniProtKB-EC"/>
</dbReference>
<gene>
    <name evidence="3" type="ORF">QTG54_010461</name>
</gene>
<evidence type="ECO:0000313" key="3">
    <source>
        <dbReference type="EMBL" id="KAK1739145.1"/>
    </source>
</evidence>
<dbReference type="EC" id="5.6.2.3" evidence="1"/>
<proteinExistence type="inferred from homology"/>